<dbReference type="Proteomes" id="UP000324159">
    <property type="component" value="Unassembled WGS sequence"/>
</dbReference>
<organism evidence="2 3">
    <name type="scientific">Geothermobacter ehrlichii</name>
    <dbReference type="NCBI Taxonomy" id="213224"/>
    <lineage>
        <taxon>Bacteria</taxon>
        <taxon>Pseudomonadati</taxon>
        <taxon>Thermodesulfobacteriota</taxon>
        <taxon>Desulfuromonadia</taxon>
        <taxon>Desulfuromonadales</taxon>
        <taxon>Geothermobacteraceae</taxon>
        <taxon>Geothermobacter</taxon>
    </lineage>
</organism>
<reference evidence="2 3" key="1">
    <citation type="submission" date="2019-07" db="EMBL/GenBank/DDBJ databases">
        <title>Genomic Encyclopedia of Type Strains, Phase IV (KMG-IV): sequencing the most valuable type-strain genomes for metagenomic binning, comparative biology and taxonomic classification.</title>
        <authorList>
            <person name="Goeker M."/>
        </authorList>
    </citation>
    <scope>NUCLEOTIDE SEQUENCE [LARGE SCALE GENOMIC DNA]</scope>
    <source>
        <strain evidence="2 3">SS015</strain>
    </source>
</reference>
<protein>
    <recommendedName>
        <fullName evidence="1">RiboL-PSP-HEPN domain-containing protein</fullName>
    </recommendedName>
</protein>
<proteinExistence type="predicted"/>
<dbReference type="EMBL" id="VNIB01000017">
    <property type="protein sequence ID" value="TYO95746.1"/>
    <property type="molecule type" value="Genomic_DNA"/>
</dbReference>
<keyword evidence="3" id="KW-1185">Reference proteome</keyword>
<comment type="caution">
    <text evidence="2">The sequence shown here is derived from an EMBL/GenBank/DDBJ whole genome shotgun (WGS) entry which is preliminary data.</text>
</comment>
<gene>
    <name evidence="2" type="ORF">EDC39_1173</name>
</gene>
<dbReference type="Pfam" id="PF18735">
    <property type="entry name" value="HEPN_RiboL-PSP"/>
    <property type="match status" value="1"/>
</dbReference>
<name>A0A5D3WHA6_9BACT</name>
<accession>A0A5D3WHA6</accession>
<evidence type="ECO:0000313" key="3">
    <source>
        <dbReference type="Proteomes" id="UP000324159"/>
    </source>
</evidence>
<feature type="domain" description="RiboL-PSP-HEPN" evidence="1">
    <location>
        <begin position="22"/>
        <end position="213"/>
    </location>
</feature>
<evidence type="ECO:0000313" key="2">
    <source>
        <dbReference type="EMBL" id="TYO95746.1"/>
    </source>
</evidence>
<dbReference type="InterPro" id="IPR041519">
    <property type="entry name" value="HEPN_RiboL-PSP"/>
</dbReference>
<evidence type="ECO:0000259" key="1">
    <source>
        <dbReference type="Pfam" id="PF18735"/>
    </source>
</evidence>
<sequence length="238" mass="26910">MAIRRRLRPAAPHVLGIQKNMSEVARLMDIHTIVAGAGPGRKRDVQVLNKSAIIITLACWEAYVEDLARNAFEYMLNVASEPSIFPDHVLAVAGKRIAKAGALDVWMLADDGWKAALSAHKDEILNKYIVKGSFNTPSCKNIDKLYSELIGLTSASREFYWPGMSNDKAKKKLQDLIDLRGEIAHRVESSKSVYKKDVEGYQKFIKRLAVILHNRTIALIYARTKTMPWRLYRHGKIH</sequence>
<dbReference type="AlphaFoldDB" id="A0A5D3WHA6"/>